<dbReference type="InterPro" id="IPR042463">
    <property type="entry name" value="HNOB_dom_associated_sf"/>
</dbReference>
<evidence type="ECO:0000259" key="1">
    <source>
        <dbReference type="PROSITE" id="PS50887"/>
    </source>
</evidence>
<protein>
    <submittedName>
        <fullName evidence="2">Diguanylate cyclase</fullName>
    </submittedName>
</protein>
<comment type="caution">
    <text evidence="2">The sequence shown here is derived from an EMBL/GenBank/DDBJ whole genome shotgun (WGS) entry which is preliminary data.</text>
</comment>
<gene>
    <name evidence="2" type="ORF">GLS40_12915</name>
</gene>
<dbReference type="PROSITE" id="PS50887">
    <property type="entry name" value="GGDEF"/>
    <property type="match status" value="1"/>
</dbReference>
<dbReference type="PANTHER" id="PTHR46663">
    <property type="entry name" value="DIGUANYLATE CYCLASE DGCT-RELATED"/>
    <property type="match status" value="1"/>
</dbReference>
<dbReference type="EMBL" id="WNXQ01000007">
    <property type="protein sequence ID" value="MWB78934.1"/>
    <property type="molecule type" value="Genomic_DNA"/>
</dbReference>
<dbReference type="InterPro" id="IPR043128">
    <property type="entry name" value="Rev_trsase/Diguanyl_cyclase"/>
</dbReference>
<dbReference type="Gene3D" id="3.30.450.260">
    <property type="entry name" value="Haem NO binding associated domain"/>
    <property type="match status" value="1"/>
</dbReference>
<dbReference type="CDD" id="cd01949">
    <property type="entry name" value="GGDEF"/>
    <property type="match status" value="1"/>
</dbReference>
<evidence type="ECO:0000313" key="2">
    <source>
        <dbReference type="EMBL" id="MWB78934.1"/>
    </source>
</evidence>
<evidence type="ECO:0000313" key="3">
    <source>
        <dbReference type="Proteomes" id="UP000443843"/>
    </source>
</evidence>
<organism evidence="2 3">
    <name type="scientific">Pseudooceanicola pacificus</name>
    <dbReference type="NCBI Taxonomy" id="2676438"/>
    <lineage>
        <taxon>Bacteria</taxon>
        <taxon>Pseudomonadati</taxon>
        <taxon>Pseudomonadota</taxon>
        <taxon>Alphaproteobacteria</taxon>
        <taxon>Rhodobacterales</taxon>
        <taxon>Paracoccaceae</taxon>
        <taxon>Pseudooceanicola</taxon>
    </lineage>
</organism>
<dbReference type="SMART" id="SM00267">
    <property type="entry name" value="GGDEF"/>
    <property type="match status" value="1"/>
</dbReference>
<reference evidence="2 3" key="1">
    <citation type="submission" date="2019-11" db="EMBL/GenBank/DDBJ databases">
        <title>Pseudooceanicola pacifica sp. nov., isolated from deep-sea sediment of the Pacific Ocean.</title>
        <authorList>
            <person name="Lyu L."/>
        </authorList>
    </citation>
    <scope>NUCLEOTIDE SEQUENCE [LARGE SCALE GENOMIC DNA]</scope>
    <source>
        <strain evidence="2 3">216_PA32_1</strain>
    </source>
</reference>
<dbReference type="RefSeq" id="WP_160383144.1">
    <property type="nucleotide sequence ID" value="NZ_WNXQ01000007.1"/>
</dbReference>
<dbReference type="Gene3D" id="3.30.70.270">
    <property type="match status" value="1"/>
</dbReference>
<proteinExistence type="predicted"/>
<accession>A0A844W803</accession>
<name>A0A844W803_9RHOB</name>
<dbReference type="InterPro" id="IPR000160">
    <property type="entry name" value="GGDEF_dom"/>
</dbReference>
<dbReference type="InterPro" id="IPR052163">
    <property type="entry name" value="DGC-Regulatory_Protein"/>
</dbReference>
<dbReference type="Proteomes" id="UP000443843">
    <property type="component" value="Unassembled WGS sequence"/>
</dbReference>
<dbReference type="NCBIfam" id="TIGR00254">
    <property type="entry name" value="GGDEF"/>
    <property type="match status" value="1"/>
</dbReference>
<dbReference type="SUPFAM" id="SSF55073">
    <property type="entry name" value="Nucleotide cyclase"/>
    <property type="match status" value="1"/>
</dbReference>
<dbReference type="AlphaFoldDB" id="A0A844W803"/>
<sequence>MASALDVLCPMHVTLDPEGRMTHAGPTLCKLRPGRPLIGQPFLDLARVLRPSPAPDMAGLLGLAGARLRLELRDPPRTTLSGVLMPDGQGGALVNLAFGISIIEAVRDYTLTNEDFAPTDLAVEMLFLVEAKSSAMEMLRQMSLRFQGERLAAEERALTDTLTGLRNRRALDAVLERIASAAQPFAVMHIDLDFFKAVNDTLGHAAGDQVLQRAAAIMSDVTRGEDTVARIGGDEFVIVLDRLNDRHRIEDIALRLIRRLEDPMSFGDRRCRISASAGTAISTDYTRPDPARMLCDADAALYAAKHAGRGCHAFHQPAQDGARLAGGAGAGP</sequence>
<dbReference type="PANTHER" id="PTHR46663:SF4">
    <property type="entry name" value="DIGUANYLATE CYCLASE DGCT-RELATED"/>
    <property type="match status" value="1"/>
</dbReference>
<keyword evidence="3" id="KW-1185">Reference proteome</keyword>
<dbReference type="InterPro" id="IPR029787">
    <property type="entry name" value="Nucleotide_cyclase"/>
</dbReference>
<dbReference type="Pfam" id="PF00990">
    <property type="entry name" value="GGDEF"/>
    <property type="match status" value="1"/>
</dbReference>
<feature type="domain" description="GGDEF" evidence="1">
    <location>
        <begin position="183"/>
        <end position="317"/>
    </location>
</feature>